<dbReference type="FunCoup" id="A0A369JRS6">
    <property type="interactions" value="90"/>
</dbReference>
<keyword evidence="6" id="KW-0378">Hydrolase</keyword>
<dbReference type="InParanoid" id="A0A369JRS6"/>
<evidence type="ECO:0000256" key="6">
    <source>
        <dbReference type="ARBA" id="ARBA00022801"/>
    </source>
</evidence>
<organism evidence="12 13">
    <name type="scientific">Hypsizygus marmoreus</name>
    <name type="common">White beech mushroom</name>
    <name type="synonym">Agaricus marmoreus</name>
    <dbReference type="NCBI Taxonomy" id="39966"/>
    <lineage>
        <taxon>Eukaryota</taxon>
        <taxon>Fungi</taxon>
        <taxon>Dikarya</taxon>
        <taxon>Basidiomycota</taxon>
        <taxon>Agaricomycotina</taxon>
        <taxon>Agaricomycetes</taxon>
        <taxon>Agaricomycetidae</taxon>
        <taxon>Agaricales</taxon>
        <taxon>Tricholomatineae</taxon>
        <taxon>Lyophyllaceae</taxon>
        <taxon>Hypsizygus</taxon>
    </lineage>
</organism>
<keyword evidence="7" id="KW-0460">Magnesium</keyword>
<dbReference type="CDD" id="cd03429">
    <property type="entry name" value="NUDIX_NADH_pyrophosphatase_Nudt13"/>
    <property type="match status" value="1"/>
</dbReference>
<reference evidence="12" key="1">
    <citation type="submission" date="2018-04" db="EMBL/GenBank/DDBJ databases">
        <title>Whole genome sequencing of Hypsizygus marmoreus.</title>
        <authorList>
            <person name="Choi I.-G."/>
            <person name="Min B."/>
            <person name="Kim J.-G."/>
            <person name="Kim S."/>
            <person name="Oh Y.-L."/>
            <person name="Kong W.-S."/>
            <person name="Park H."/>
            <person name="Jeong J."/>
            <person name="Song E.-S."/>
        </authorList>
    </citation>
    <scope>NUCLEOTIDE SEQUENCE [LARGE SCALE GENOMIC DNA]</scope>
    <source>
        <strain evidence="12">51987-8</strain>
    </source>
</reference>
<dbReference type="PROSITE" id="PS51462">
    <property type="entry name" value="NUDIX"/>
    <property type="match status" value="1"/>
</dbReference>
<proteinExistence type="inferred from homology"/>
<dbReference type="PANTHER" id="PTHR42904">
    <property type="entry name" value="NUDIX HYDROLASE, NUDC SUBFAMILY"/>
    <property type="match status" value="1"/>
</dbReference>
<dbReference type="InterPro" id="IPR049734">
    <property type="entry name" value="NudC-like_C"/>
</dbReference>
<evidence type="ECO:0000256" key="4">
    <source>
        <dbReference type="ARBA" id="ARBA00012381"/>
    </source>
</evidence>
<dbReference type="Gene3D" id="3.90.79.20">
    <property type="match status" value="1"/>
</dbReference>
<comment type="caution">
    <text evidence="12">The sequence shown here is derived from an EMBL/GenBank/DDBJ whole genome shotgun (WGS) entry which is preliminary data.</text>
</comment>
<sequence length="438" mass="48336">MGERHINMFAGSPLNRLAWLRPSHSFLNAIVVLDSTRWLLFNSGQPLVAAKPEDPSSQTLAYLSTDDVRTFLGPEPFFGQGEDGSIVVESNDDLAQSLTASARHCEPRIIFLGLKELSLSTTALPTTDFVDPKAAIANLQGTPFFSMDVSDLRLPSEQLKATLDTSSLVQNGQILSWSEPRVLMSGLDTFSGAVFAEARSLVDWNKRNKFCPACGSRTYSMWGGWKLSCSSLLPWATAGEEPCLSSKGLHNFCHPRTDPVVIMLVINERGEKVLLGRGKRFPPKFYSALAGFVEPGETFEDAVEREIWEEVGAAVWNIKYHSGQPWPYPANLMLGFYMRADSSHPIRTDLDNELADARWYTHAEILSVLDPEGLSGRPRGSDNLDHFQATEPPAPAKPRATPESTSFTLPPATTLAGTMIRDWAFGKLGLLHHSLYHC</sequence>
<dbReference type="GO" id="GO:0005777">
    <property type="term" value="C:peroxisome"/>
    <property type="evidence" value="ECO:0007669"/>
    <property type="project" value="TreeGrafter"/>
</dbReference>
<dbReference type="AlphaFoldDB" id="A0A369JRS6"/>
<keyword evidence="5" id="KW-0479">Metal-binding</keyword>
<name>A0A369JRS6_HYPMA</name>
<feature type="region of interest" description="Disordered" evidence="10">
    <location>
        <begin position="371"/>
        <end position="408"/>
    </location>
</feature>
<dbReference type="GO" id="GO:0046872">
    <property type="term" value="F:metal ion binding"/>
    <property type="evidence" value="ECO:0007669"/>
    <property type="project" value="UniProtKB-KW"/>
</dbReference>
<evidence type="ECO:0000259" key="11">
    <source>
        <dbReference type="PROSITE" id="PS51462"/>
    </source>
</evidence>
<dbReference type="GO" id="GO:0035529">
    <property type="term" value="F:NADH pyrophosphatase activity"/>
    <property type="evidence" value="ECO:0007669"/>
    <property type="project" value="TreeGrafter"/>
</dbReference>
<evidence type="ECO:0000256" key="3">
    <source>
        <dbReference type="ARBA" id="ARBA00009595"/>
    </source>
</evidence>
<dbReference type="SUPFAM" id="SSF55811">
    <property type="entry name" value="Nudix"/>
    <property type="match status" value="1"/>
</dbReference>
<evidence type="ECO:0000256" key="5">
    <source>
        <dbReference type="ARBA" id="ARBA00022723"/>
    </source>
</evidence>
<gene>
    <name evidence="12" type="ORF">Hypma_007971</name>
</gene>
<evidence type="ECO:0000256" key="7">
    <source>
        <dbReference type="ARBA" id="ARBA00022842"/>
    </source>
</evidence>
<evidence type="ECO:0000256" key="9">
    <source>
        <dbReference type="ARBA" id="ARBA00023679"/>
    </source>
</evidence>
<dbReference type="Pfam" id="PF00293">
    <property type="entry name" value="NUDIX"/>
    <property type="match status" value="1"/>
</dbReference>
<evidence type="ECO:0000313" key="13">
    <source>
        <dbReference type="Proteomes" id="UP000076154"/>
    </source>
</evidence>
<dbReference type="GO" id="GO:0019677">
    <property type="term" value="P:NAD+ catabolic process"/>
    <property type="evidence" value="ECO:0007669"/>
    <property type="project" value="TreeGrafter"/>
</dbReference>
<dbReference type="PANTHER" id="PTHR42904:SF6">
    <property type="entry name" value="NAD-CAPPED RNA HYDROLASE NUDT12"/>
    <property type="match status" value="1"/>
</dbReference>
<dbReference type="InterPro" id="IPR050241">
    <property type="entry name" value="NAD-cap_RNA_hydrolase_NudC"/>
</dbReference>
<evidence type="ECO:0000256" key="8">
    <source>
        <dbReference type="ARBA" id="ARBA00023027"/>
    </source>
</evidence>
<keyword evidence="13" id="KW-1185">Reference proteome</keyword>
<dbReference type="OrthoDB" id="10249612at2759"/>
<dbReference type="EC" id="3.6.1.22" evidence="4"/>
<evidence type="ECO:0000256" key="1">
    <source>
        <dbReference type="ARBA" id="ARBA00001946"/>
    </source>
</evidence>
<keyword evidence="8" id="KW-0520">NAD</keyword>
<comment type="catalytic activity">
    <reaction evidence="9">
        <text>a 5'-end NAD(+)-phospho-ribonucleoside in mRNA + H2O = a 5'-end phospho-adenosine-phospho-ribonucleoside in mRNA + beta-nicotinamide D-ribonucleotide + 2 H(+)</text>
        <dbReference type="Rhea" id="RHEA:60876"/>
        <dbReference type="Rhea" id="RHEA-COMP:15698"/>
        <dbReference type="Rhea" id="RHEA-COMP:15719"/>
        <dbReference type="ChEBI" id="CHEBI:14649"/>
        <dbReference type="ChEBI" id="CHEBI:15377"/>
        <dbReference type="ChEBI" id="CHEBI:15378"/>
        <dbReference type="ChEBI" id="CHEBI:144029"/>
        <dbReference type="ChEBI" id="CHEBI:144051"/>
    </reaction>
    <physiologicalReaction direction="left-to-right" evidence="9">
        <dbReference type="Rhea" id="RHEA:60877"/>
    </physiologicalReaction>
</comment>
<comment type="cofactor">
    <cofactor evidence="1">
        <name>Mg(2+)</name>
        <dbReference type="ChEBI" id="CHEBI:18420"/>
    </cofactor>
</comment>
<evidence type="ECO:0000313" key="12">
    <source>
        <dbReference type="EMBL" id="RDB24979.1"/>
    </source>
</evidence>
<evidence type="ECO:0000256" key="10">
    <source>
        <dbReference type="SAM" id="MobiDB-lite"/>
    </source>
</evidence>
<comment type="similarity">
    <text evidence="3">Belongs to the Nudix hydrolase family. NudC subfamily.</text>
</comment>
<dbReference type="InterPro" id="IPR020084">
    <property type="entry name" value="NUDIX_hydrolase_CS"/>
</dbReference>
<feature type="domain" description="Nudix hydrolase" evidence="11">
    <location>
        <begin position="255"/>
        <end position="382"/>
    </location>
</feature>
<dbReference type="Proteomes" id="UP000076154">
    <property type="component" value="Unassembled WGS sequence"/>
</dbReference>
<dbReference type="InterPro" id="IPR000086">
    <property type="entry name" value="NUDIX_hydrolase_dom"/>
</dbReference>
<comment type="cofactor">
    <cofactor evidence="2">
        <name>Zn(2+)</name>
        <dbReference type="ChEBI" id="CHEBI:29105"/>
    </cofactor>
</comment>
<dbReference type="GO" id="GO:0006742">
    <property type="term" value="P:NADP+ catabolic process"/>
    <property type="evidence" value="ECO:0007669"/>
    <property type="project" value="TreeGrafter"/>
</dbReference>
<dbReference type="STRING" id="39966.A0A369JRS6"/>
<accession>A0A369JRS6</accession>
<protein>
    <recommendedName>
        <fullName evidence="4">NAD(+) diphosphatase</fullName>
        <ecNumber evidence="4">3.6.1.22</ecNumber>
    </recommendedName>
</protein>
<dbReference type="InterPro" id="IPR015797">
    <property type="entry name" value="NUDIX_hydrolase-like_dom_sf"/>
</dbReference>
<dbReference type="EMBL" id="LUEZ02000041">
    <property type="protein sequence ID" value="RDB24979.1"/>
    <property type="molecule type" value="Genomic_DNA"/>
</dbReference>
<evidence type="ECO:0000256" key="2">
    <source>
        <dbReference type="ARBA" id="ARBA00001947"/>
    </source>
</evidence>
<dbReference type="GO" id="GO:0005829">
    <property type="term" value="C:cytosol"/>
    <property type="evidence" value="ECO:0007669"/>
    <property type="project" value="TreeGrafter"/>
</dbReference>
<dbReference type="Gene3D" id="3.90.79.10">
    <property type="entry name" value="Nucleoside Triphosphate Pyrophosphohydrolase"/>
    <property type="match status" value="1"/>
</dbReference>
<dbReference type="PROSITE" id="PS00893">
    <property type="entry name" value="NUDIX_BOX"/>
    <property type="match status" value="1"/>
</dbReference>